<organism evidence="1 2">
    <name type="scientific">Candidatus Segetimicrobium genomatis</name>
    <dbReference type="NCBI Taxonomy" id="2569760"/>
    <lineage>
        <taxon>Bacteria</taxon>
        <taxon>Bacillati</taxon>
        <taxon>Candidatus Sysuimicrobiota</taxon>
        <taxon>Candidatus Sysuimicrobiia</taxon>
        <taxon>Candidatus Sysuimicrobiales</taxon>
        <taxon>Candidatus Segetimicrobiaceae</taxon>
        <taxon>Candidatus Segetimicrobium</taxon>
    </lineage>
</organism>
<dbReference type="AlphaFoldDB" id="A0A537JFH2"/>
<gene>
    <name evidence="1" type="ORF">E6H03_06185</name>
</gene>
<comment type="caution">
    <text evidence="1">The sequence shown here is derived from an EMBL/GenBank/DDBJ whole genome shotgun (WGS) entry which is preliminary data.</text>
</comment>
<dbReference type="Proteomes" id="UP000318093">
    <property type="component" value="Unassembled WGS sequence"/>
</dbReference>
<protein>
    <submittedName>
        <fullName evidence="1">Uncharacterized protein</fullName>
    </submittedName>
</protein>
<accession>A0A537JFH2</accession>
<reference evidence="1 2" key="1">
    <citation type="journal article" date="2019" name="Nat. Microbiol.">
        <title>Mediterranean grassland soil C-N compound turnover is dependent on rainfall and depth, and is mediated by genomically divergent microorganisms.</title>
        <authorList>
            <person name="Diamond S."/>
            <person name="Andeer P.F."/>
            <person name="Li Z."/>
            <person name="Crits-Christoph A."/>
            <person name="Burstein D."/>
            <person name="Anantharaman K."/>
            <person name="Lane K.R."/>
            <person name="Thomas B.C."/>
            <person name="Pan C."/>
            <person name="Northen T.R."/>
            <person name="Banfield J.F."/>
        </authorList>
    </citation>
    <scope>NUCLEOTIDE SEQUENCE [LARGE SCALE GENOMIC DNA]</scope>
    <source>
        <strain evidence="1">NP_6</strain>
    </source>
</reference>
<evidence type="ECO:0000313" key="2">
    <source>
        <dbReference type="Proteomes" id="UP000318093"/>
    </source>
</evidence>
<sequence>MESLGMCQLIRFRVSHRAAFAEALSRIPAEMWVTAHDDHARNSEPGALWATLAAFDVMRERGITLDPIESLEAELIPVFYGPGATVHAKLMAADLRCCTLAAGAVGAIRAGEGRVDDVARATRLGAEDLLAWQPPFSPPYVWRLIRRREDALPAASGLFPGNAAARQWAERFGVSSLPALLSRAQPGIPPKLVPEPA</sequence>
<proteinExistence type="predicted"/>
<dbReference type="EMBL" id="VBAN01000180">
    <property type="protein sequence ID" value="TMI82072.1"/>
    <property type="molecule type" value="Genomic_DNA"/>
</dbReference>
<evidence type="ECO:0000313" key="1">
    <source>
        <dbReference type="EMBL" id="TMI82072.1"/>
    </source>
</evidence>
<name>A0A537JFH2_9BACT</name>